<dbReference type="EMBL" id="MVBK01000123">
    <property type="protein sequence ID" value="OOG21788.1"/>
    <property type="molecule type" value="Genomic_DNA"/>
</dbReference>
<evidence type="ECO:0000313" key="1">
    <source>
        <dbReference type="EMBL" id="OOG21788.1"/>
    </source>
</evidence>
<keyword evidence="1" id="KW-0418">Kinase</keyword>
<dbReference type="AlphaFoldDB" id="A0A1V3NA74"/>
<dbReference type="SUPFAM" id="SSF53795">
    <property type="entry name" value="PEP carboxykinase-like"/>
    <property type="match status" value="1"/>
</dbReference>
<dbReference type="Proteomes" id="UP000189462">
    <property type="component" value="Unassembled WGS sequence"/>
</dbReference>
<dbReference type="STRING" id="108003.B1C78_16030"/>
<reference evidence="1 2" key="1">
    <citation type="submission" date="2017-02" db="EMBL/GenBank/DDBJ databases">
        <title>Genomic diversity within the haloalkaliphilic genus Thioalkalivibrio.</title>
        <authorList>
            <person name="Ahn A.-C."/>
            <person name="Meier-Kolthoff J."/>
            <person name="Overmars L."/>
            <person name="Richter M."/>
            <person name="Woyke T."/>
            <person name="Sorokin D.Y."/>
            <person name="Muyzer G."/>
        </authorList>
    </citation>
    <scope>NUCLEOTIDE SEQUENCE [LARGE SCALE GENOMIC DNA]</scope>
    <source>
        <strain evidence="1 2">ALJD</strain>
    </source>
</reference>
<comment type="caution">
    <text evidence="1">The sequence shown here is derived from an EMBL/GenBank/DDBJ whole genome shotgun (WGS) entry which is preliminary data.</text>
</comment>
<keyword evidence="1" id="KW-0808">Transferase</keyword>
<dbReference type="InterPro" id="IPR027417">
    <property type="entry name" value="P-loop_NTPase"/>
</dbReference>
<dbReference type="GO" id="GO:0016301">
    <property type="term" value="F:kinase activity"/>
    <property type="evidence" value="ECO:0007669"/>
    <property type="project" value="UniProtKB-KW"/>
</dbReference>
<evidence type="ECO:0000313" key="2">
    <source>
        <dbReference type="Proteomes" id="UP000189462"/>
    </source>
</evidence>
<dbReference type="OrthoDB" id="4544211at2"/>
<sequence length="303" mass="32998">MQAGTDIQTLSRILGTTGAVIEIGPFLVRLRSRLDSVAAAVGLHYEHQLRAPDTPFCDFHVRLDRPGGLRRWWKPQARFYLDETSPFKPLPLNQAFPLFEWGLNWCIAQRGHRFLMVHSAVVERDGRALILPGAPGSGKSTLCAALSLSGWRLLSDEFALVELDTGRITPLPRPVSLKNAAIGIIRDRYPGAVLGPETHDTTKGTVAHLKPSADAVERAGDPAEPAWIVFPEFQAGAADRLEPVSRGQALLQLADSAFNYSVLGGRGFEAGAALVENCQSFRLTYGDLNASLKLLNSLAEPRS</sequence>
<dbReference type="InterPro" id="IPR027600">
    <property type="entry name" value="HprK-rel_A"/>
</dbReference>
<name>A0A1V3NA74_9GAMM</name>
<accession>A0A1V3NA74</accession>
<organism evidence="1 2">
    <name type="scientific">Thioalkalivibrio denitrificans</name>
    <dbReference type="NCBI Taxonomy" id="108003"/>
    <lineage>
        <taxon>Bacteria</taxon>
        <taxon>Pseudomonadati</taxon>
        <taxon>Pseudomonadota</taxon>
        <taxon>Gammaproteobacteria</taxon>
        <taxon>Chromatiales</taxon>
        <taxon>Ectothiorhodospiraceae</taxon>
        <taxon>Thioalkalivibrio</taxon>
    </lineage>
</organism>
<keyword evidence="2" id="KW-1185">Reference proteome</keyword>
<proteinExistence type="predicted"/>
<dbReference type="RefSeq" id="WP_077280160.1">
    <property type="nucleotide sequence ID" value="NZ_MVBK01000123.1"/>
</dbReference>
<protein>
    <submittedName>
        <fullName evidence="1">HprK-related kinase A</fullName>
    </submittedName>
</protein>
<dbReference type="NCBIfam" id="TIGR04352">
    <property type="entry name" value="HprK_rel_A"/>
    <property type="match status" value="1"/>
</dbReference>
<gene>
    <name evidence="1" type="ORF">B1C78_16030</name>
</gene>
<dbReference type="Gene3D" id="3.40.50.300">
    <property type="entry name" value="P-loop containing nucleotide triphosphate hydrolases"/>
    <property type="match status" value="1"/>
</dbReference>